<dbReference type="SUPFAM" id="SSF46626">
    <property type="entry name" value="Cytochrome c"/>
    <property type="match status" value="1"/>
</dbReference>
<proteinExistence type="predicted"/>
<protein>
    <submittedName>
        <fullName evidence="2">Cytochrome C</fullName>
    </submittedName>
</protein>
<evidence type="ECO:0000313" key="3">
    <source>
        <dbReference type="Proteomes" id="UP000218238"/>
    </source>
</evidence>
<organism evidence="2 3">
    <name type="scientific">Brunnivagina elsteri CCALA 953</name>
    <dbReference type="NCBI Taxonomy" id="987040"/>
    <lineage>
        <taxon>Bacteria</taxon>
        <taxon>Bacillati</taxon>
        <taxon>Cyanobacteriota</taxon>
        <taxon>Cyanophyceae</taxon>
        <taxon>Nostocales</taxon>
        <taxon>Calotrichaceae</taxon>
        <taxon>Brunnivagina</taxon>
    </lineage>
</organism>
<evidence type="ECO:0000313" key="2">
    <source>
        <dbReference type="EMBL" id="PAX52096.1"/>
    </source>
</evidence>
<dbReference type="GO" id="GO:0020037">
    <property type="term" value="F:heme binding"/>
    <property type="evidence" value="ECO:0007669"/>
    <property type="project" value="InterPro"/>
</dbReference>
<reference evidence="2 3" key="1">
    <citation type="submission" date="2017-08" db="EMBL/GenBank/DDBJ databases">
        <title>Draft genome sequence of filamentous cyanobacterium Calothrix elsteri CCALA 953.</title>
        <authorList>
            <person name="Gagunashvili A.N."/>
            <person name="Elster J."/>
            <person name="Andresson O.S."/>
        </authorList>
    </citation>
    <scope>NUCLEOTIDE SEQUENCE [LARGE SCALE GENOMIC DNA]</scope>
    <source>
        <strain evidence="2 3">CCALA 953</strain>
    </source>
</reference>
<dbReference type="Pfam" id="PF09626">
    <property type="entry name" value="DHC"/>
    <property type="match status" value="1"/>
</dbReference>
<feature type="chain" id="PRO_5013285503" evidence="1">
    <location>
        <begin position="39"/>
        <end position="185"/>
    </location>
</feature>
<feature type="signal peptide" evidence="1">
    <location>
        <begin position="1"/>
        <end position="38"/>
    </location>
</feature>
<dbReference type="OrthoDB" id="5296814at2"/>
<dbReference type="InterPro" id="IPR018588">
    <property type="entry name" value="Dihaem_cytochrome-c"/>
</dbReference>
<dbReference type="InterPro" id="IPR036909">
    <property type="entry name" value="Cyt_c-like_dom_sf"/>
</dbReference>
<keyword evidence="3" id="KW-1185">Reference proteome</keyword>
<sequence length="185" mass="20745">MFNFGKRKASKPQQVKYKPVSLFLVVLALCLIMGSLLADATNAQTTIKAPTSEIGTVDVIPAQYKLGQELYLENCSSCHIAIPPAVFPSQTWKNLLEDSQHYGAQLKPLVDPPRTLVWRYLSTYSRSLQKDEETPYRFHNSRYFKALHPQVKLPQPIPANSCVTCHPGASNYNFRSLTKEFGNGA</sequence>
<accession>A0A2A2TEM1</accession>
<gene>
    <name evidence="2" type="ORF">CK510_21130</name>
</gene>
<dbReference type="GO" id="GO:0009055">
    <property type="term" value="F:electron transfer activity"/>
    <property type="evidence" value="ECO:0007669"/>
    <property type="project" value="InterPro"/>
</dbReference>
<dbReference type="EMBL" id="NTFS01000284">
    <property type="protein sequence ID" value="PAX52096.1"/>
    <property type="molecule type" value="Genomic_DNA"/>
</dbReference>
<evidence type="ECO:0000256" key="1">
    <source>
        <dbReference type="SAM" id="SignalP"/>
    </source>
</evidence>
<dbReference type="RefSeq" id="WP_095723578.1">
    <property type="nucleotide sequence ID" value="NZ_NTFS01000284.1"/>
</dbReference>
<dbReference type="InterPro" id="IPR036280">
    <property type="entry name" value="Multihaem_cyt_sf"/>
</dbReference>
<comment type="caution">
    <text evidence="2">The sequence shown here is derived from an EMBL/GenBank/DDBJ whole genome shotgun (WGS) entry which is preliminary data.</text>
</comment>
<dbReference type="SUPFAM" id="SSF48695">
    <property type="entry name" value="Multiheme cytochromes"/>
    <property type="match status" value="1"/>
</dbReference>
<name>A0A2A2TEM1_9CYAN</name>
<dbReference type="AlphaFoldDB" id="A0A2A2TEM1"/>
<dbReference type="Proteomes" id="UP000218238">
    <property type="component" value="Unassembled WGS sequence"/>
</dbReference>
<keyword evidence="1" id="KW-0732">Signal</keyword>